<comment type="caution">
    <text evidence="1">The sequence shown here is derived from an EMBL/GenBank/DDBJ whole genome shotgun (WGS) entry which is preliminary data.</text>
</comment>
<keyword evidence="2" id="KW-1185">Reference proteome</keyword>
<dbReference type="AlphaFoldDB" id="A0AAP0JS86"/>
<protein>
    <recommendedName>
        <fullName evidence="3">OTU domain-containing protein</fullName>
    </recommendedName>
</protein>
<organism evidence="1 2">
    <name type="scientific">Stephania japonica</name>
    <dbReference type="NCBI Taxonomy" id="461633"/>
    <lineage>
        <taxon>Eukaryota</taxon>
        <taxon>Viridiplantae</taxon>
        <taxon>Streptophyta</taxon>
        <taxon>Embryophyta</taxon>
        <taxon>Tracheophyta</taxon>
        <taxon>Spermatophyta</taxon>
        <taxon>Magnoliopsida</taxon>
        <taxon>Ranunculales</taxon>
        <taxon>Menispermaceae</taxon>
        <taxon>Menispermoideae</taxon>
        <taxon>Cissampelideae</taxon>
        <taxon>Stephania</taxon>
    </lineage>
</organism>
<proteinExistence type="predicted"/>
<dbReference type="CDD" id="cd22744">
    <property type="entry name" value="OTU"/>
    <property type="match status" value="1"/>
</dbReference>
<gene>
    <name evidence="1" type="ORF">Sjap_008669</name>
</gene>
<accession>A0AAP0JS86</accession>
<evidence type="ECO:0000313" key="1">
    <source>
        <dbReference type="EMBL" id="KAK9138075.1"/>
    </source>
</evidence>
<name>A0AAP0JS86_9MAGN</name>
<evidence type="ECO:0008006" key="3">
    <source>
        <dbReference type="Google" id="ProtNLM"/>
    </source>
</evidence>
<evidence type="ECO:0000313" key="2">
    <source>
        <dbReference type="Proteomes" id="UP001417504"/>
    </source>
</evidence>
<dbReference type="Proteomes" id="UP001417504">
    <property type="component" value="Unassembled WGS sequence"/>
</dbReference>
<reference evidence="1 2" key="1">
    <citation type="submission" date="2024-01" db="EMBL/GenBank/DDBJ databases">
        <title>Genome assemblies of Stephania.</title>
        <authorList>
            <person name="Yang L."/>
        </authorList>
    </citation>
    <scope>NUCLEOTIDE SEQUENCE [LARGE SCALE GENOMIC DNA]</scope>
    <source>
        <strain evidence="1">QJT</strain>
        <tissue evidence="1">Leaf</tissue>
    </source>
</reference>
<sequence length="134" mass="14865">MSRFKRRCGGESPTTPLAASEAEGQLLVSVCNTHVDEIFNVDGDGDGHCGFRVVAKSLGLSDMDGWRHVRERMAKELMTNTNFGEDIYGITNFKKLLVIIQCDKDEATMDNCWMILPDIGHVISTSLNVMLVDI</sequence>
<dbReference type="EMBL" id="JBBNAE010000003">
    <property type="protein sequence ID" value="KAK9138075.1"/>
    <property type="molecule type" value="Genomic_DNA"/>
</dbReference>